<comment type="catalytic activity">
    <reaction evidence="13">
        <text>an alpha-D-Glc-(1-&gt;3)-alpha-D-Glc-(1-&gt;3)-alpha-D-Man-(1-&gt;2)-alpha-D-Man-(1-&gt;2)-alpha-D-Man-(1-&gt;3)-[alpha-D-Man-(1-&gt;2)-alpha-D-Man-(1-&gt;3)-[alpha-D-Man-(1-&gt;2)-alpha-D-Man-(1-&gt;6)]-alpha-D-Man-(1-&gt;6)]-beta-D-Man-(1-&gt;4)-beta-D-GlcNAc-(1-&gt;4)-alpha-D-GlcNAc-diphospho-di-trans,poly-cis-dolichol + a di-trans,poly-cis-dolichyl beta-D-glucosyl phosphate = a alpha-D-Glc-(1-&gt;2)-alpha-D-Glc-(1-&gt;3)-alpha-D-Glc-(1-&gt;3)-alpha-D-Man-(1-&gt;2)-alpha-D-Man-(1-&gt;2)-alpha-D-Man-(1-&gt;3)-[alpha-D-Man-(1-&gt;2)-alpha-D-Man-(1-&gt;3)-[alpha-D-Man-(1-&gt;2)-alpha-D-Man-(1-&gt;6)]-alpha-D-Man-(1-&gt;6)]-beta-D-Man-(1-&gt;4)-beta-D-GlcNAc-(1-&gt;4)-alpha-D-GlcNAc-diphospho-di-trans,poly-cis-dolichol + a di-trans,poly-cis-dolichyl phosphate + H(+)</text>
        <dbReference type="Rhea" id="RHEA:29543"/>
        <dbReference type="Rhea" id="RHEA-COMP:19498"/>
        <dbReference type="Rhea" id="RHEA-COMP:19502"/>
        <dbReference type="Rhea" id="RHEA-COMP:19512"/>
        <dbReference type="Rhea" id="RHEA-COMP:19522"/>
        <dbReference type="ChEBI" id="CHEBI:15378"/>
        <dbReference type="ChEBI" id="CHEBI:57525"/>
        <dbReference type="ChEBI" id="CHEBI:57683"/>
        <dbReference type="ChEBI" id="CHEBI:132522"/>
        <dbReference type="ChEBI" id="CHEBI:132523"/>
        <dbReference type="EC" id="2.4.1.256"/>
    </reaction>
    <physiologicalReaction direction="left-to-right" evidence="13">
        <dbReference type="Rhea" id="RHEA:29544"/>
    </physiologicalReaction>
</comment>
<dbReference type="PIRSF" id="PIRSF028810">
    <property type="entry name" value="Alpha1_2_glucosyltferase_Alg10"/>
    <property type="match status" value="1"/>
</dbReference>
<dbReference type="GeneID" id="64655050"/>
<evidence type="ECO:0000256" key="4">
    <source>
        <dbReference type="ARBA" id="ARBA00011967"/>
    </source>
</evidence>
<feature type="transmembrane region" description="Helical" evidence="14">
    <location>
        <begin position="340"/>
        <end position="364"/>
    </location>
</feature>
<comment type="pathway">
    <text evidence="2">Protein modification; protein glycosylation.</text>
</comment>
<evidence type="ECO:0000256" key="6">
    <source>
        <dbReference type="ARBA" id="ARBA00022676"/>
    </source>
</evidence>
<dbReference type="RefSeq" id="XP_041230361.1">
    <property type="nucleotide sequence ID" value="XM_041360752.1"/>
</dbReference>
<reference evidence="15" key="1">
    <citation type="journal article" date="2020" name="New Phytol.">
        <title>Comparative genomics reveals dynamic genome evolution in host specialist ectomycorrhizal fungi.</title>
        <authorList>
            <person name="Lofgren L.A."/>
            <person name="Nguyen N.H."/>
            <person name="Vilgalys R."/>
            <person name="Ruytinx J."/>
            <person name="Liao H.L."/>
            <person name="Branco S."/>
            <person name="Kuo A."/>
            <person name="LaButti K."/>
            <person name="Lipzen A."/>
            <person name="Andreopoulos W."/>
            <person name="Pangilinan J."/>
            <person name="Riley R."/>
            <person name="Hundley H."/>
            <person name="Na H."/>
            <person name="Barry K."/>
            <person name="Grigoriev I.V."/>
            <person name="Stajich J.E."/>
            <person name="Kennedy P.G."/>
        </authorList>
    </citation>
    <scope>NUCLEOTIDE SEQUENCE</scope>
    <source>
        <strain evidence="15">FC203</strain>
    </source>
</reference>
<accession>A0AAD4EEW5</accession>
<feature type="transmembrane region" description="Helical" evidence="14">
    <location>
        <begin position="301"/>
        <end position="320"/>
    </location>
</feature>
<sequence length="447" mass="50878">MSSDRRILYVVYCGVAVAVLKEFNAVVTEPYMDEPFHVPQALAYCRGEWSTWDPKITTPPGLYMLSVLLHRVFMFKCNLNLLRLTNTLTLFALPLVLTRLLGFHQRRRSPPKLTPSIEALVLSSFPIAWFFGFLYYTEAPSLVSVLCTVVAATQNKHWLAGLLGIVSCLFRQNNVIWVLYAYAASQLMRLRFKRGNDKLHDPPALGAGPGDFIRSIMSAPKALPELLPAFAPYAVVLAFFGGFVIWNDGIVLVPSFHVPQLYYFIAFATIIGWPAVLCGEGGPLKIATDVISRMFGSKRRILLTAIISIFMGITIQHFTIHHPFLLSDNRHFTFYIWRRVFMLHAAVPYLFIPGYQACAWAWWIRVACDQSLLQTLVLPVLILPTLLPTPLLEPRYFLVPYILLRAQIVDVQPYGIFVEGLWYMVINVATTYVFLYKERVGVGRFMW</sequence>
<feature type="transmembrane region" description="Helical" evidence="14">
    <location>
        <begin position="157"/>
        <end position="183"/>
    </location>
</feature>
<name>A0AAD4EEW5_9AGAM</name>
<evidence type="ECO:0000313" key="16">
    <source>
        <dbReference type="Proteomes" id="UP001195769"/>
    </source>
</evidence>
<dbReference type="AlphaFoldDB" id="A0AAD4EEW5"/>
<feature type="transmembrane region" description="Helical" evidence="14">
    <location>
        <begin position="261"/>
        <end position="280"/>
    </location>
</feature>
<evidence type="ECO:0000256" key="3">
    <source>
        <dbReference type="ARBA" id="ARBA00010600"/>
    </source>
</evidence>
<evidence type="ECO:0000256" key="1">
    <source>
        <dbReference type="ARBA" id="ARBA00004477"/>
    </source>
</evidence>
<dbReference type="PANTHER" id="PTHR12989">
    <property type="entry name" value="ALPHA-1,2-GLUCOSYLTRANSFERASE ALG10"/>
    <property type="match status" value="1"/>
</dbReference>
<keyword evidence="10 14" id="KW-1133">Transmembrane helix</keyword>
<evidence type="ECO:0000256" key="7">
    <source>
        <dbReference type="ARBA" id="ARBA00022679"/>
    </source>
</evidence>
<evidence type="ECO:0000256" key="14">
    <source>
        <dbReference type="PIRNR" id="PIRNR028810"/>
    </source>
</evidence>
<evidence type="ECO:0000256" key="12">
    <source>
        <dbReference type="ARBA" id="ARBA00044727"/>
    </source>
</evidence>
<dbReference type="GO" id="GO:0006488">
    <property type="term" value="P:dolichol-linked oligosaccharide biosynthetic process"/>
    <property type="evidence" value="ECO:0007669"/>
    <property type="project" value="UniProtKB-UniRule"/>
</dbReference>
<dbReference type="GO" id="GO:0005789">
    <property type="term" value="C:endoplasmic reticulum membrane"/>
    <property type="evidence" value="ECO:0007669"/>
    <property type="project" value="UniProtKB-SubCell"/>
</dbReference>
<dbReference type="InterPro" id="IPR016900">
    <property type="entry name" value="Alg10"/>
</dbReference>
<evidence type="ECO:0000313" key="15">
    <source>
        <dbReference type="EMBL" id="KAG1904786.1"/>
    </source>
</evidence>
<proteinExistence type="inferred from homology"/>
<dbReference type="EMBL" id="JABBWK010000009">
    <property type="protein sequence ID" value="KAG1904786.1"/>
    <property type="molecule type" value="Genomic_DNA"/>
</dbReference>
<dbReference type="Proteomes" id="UP001195769">
    <property type="component" value="Unassembled WGS sequence"/>
</dbReference>
<feature type="transmembrane region" description="Helical" evidence="14">
    <location>
        <begin position="411"/>
        <end position="436"/>
    </location>
</feature>
<evidence type="ECO:0000256" key="2">
    <source>
        <dbReference type="ARBA" id="ARBA00004922"/>
    </source>
</evidence>
<organism evidence="15 16">
    <name type="scientific">Suillus fuscotomentosus</name>
    <dbReference type="NCBI Taxonomy" id="1912939"/>
    <lineage>
        <taxon>Eukaryota</taxon>
        <taxon>Fungi</taxon>
        <taxon>Dikarya</taxon>
        <taxon>Basidiomycota</taxon>
        <taxon>Agaricomycotina</taxon>
        <taxon>Agaricomycetes</taxon>
        <taxon>Agaricomycetidae</taxon>
        <taxon>Boletales</taxon>
        <taxon>Suillineae</taxon>
        <taxon>Suillaceae</taxon>
        <taxon>Suillus</taxon>
    </lineage>
</organism>
<evidence type="ECO:0000256" key="9">
    <source>
        <dbReference type="ARBA" id="ARBA00022824"/>
    </source>
</evidence>
<comment type="caution">
    <text evidence="15">The sequence shown here is derived from an EMBL/GenBank/DDBJ whole genome shotgun (WGS) entry which is preliminary data.</text>
</comment>
<comment type="caution">
    <text evidence="14">Lacks conserved residue(s) required for the propagation of feature annotation.</text>
</comment>
<dbReference type="Pfam" id="PF04922">
    <property type="entry name" value="DIE2_ALG10"/>
    <property type="match status" value="1"/>
</dbReference>
<keyword evidence="9" id="KW-0256">Endoplasmic reticulum</keyword>
<comment type="subcellular location">
    <subcellularLocation>
        <location evidence="1">Endoplasmic reticulum membrane</location>
        <topology evidence="1">Multi-pass membrane protein</topology>
    </subcellularLocation>
</comment>
<dbReference type="EC" id="2.4.1.256" evidence="4 14"/>
<feature type="transmembrane region" description="Helical" evidence="14">
    <location>
        <begin position="113"/>
        <end position="137"/>
    </location>
</feature>
<keyword evidence="7" id="KW-0808">Transferase</keyword>
<gene>
    <name evidence="15" type="ORF">F5891DRAFT_1012833</name>
</gene>
<keyword evidence="16" id="KW-1185">Reference proteome</keyword>
<comment type="similarity">
    <text evidence="3 14">Belongs to the ALG10 glucosyltransferase family.</text>
</comment>
<evidence type="ECO:0000256" key="8">
    <source>
        <dbReference type="ARBA" id="ARBA00022692"/>
    </source>
</evidence>
<evidence type="ECO:0000256" key="10">
    <source>
        <dbReference type="ARBA" id="ARBA00022989"/>
    </source>
</evidence>
<dbReference type="GO" id="GO:0106073">
    <property type="term" value="F:dolichyl pyrophosphate Glc2Man9GlcNAc2 alpha-1,2-glucosyltransferase activity"/>
    <property type="evidence" value="ECO:0007669"/>
    <property type="project" value="UniProtKB-UniRule"/>
</dbReference>
<keyword evidence="8 14" id="KW-0812">Transmembrane</keyword>
<feature type="transmembrane region" description="Helical" evidence="14">
    <location>
        <begin position="81"/>
        <end position="101"/>
    </location>
</feature>
<evidence type="ECO:0000256" key="11">
    <source>
        <dbReference type="ARBA" id="ARBA00023136"/>
    </source>
</evidence>
<evidence type="ECO:0000256" key="5">
    <source>
        <dbReference type="ARBA" id="ARBA00018512"/>
    </source>
</evidence>
<keyword evidence="11 14" id="KW-0472">Membrane</keyword>
<evidence type="ECO:0000256" key="13">
    <source>
        <dbReference type="ARBA" id="ARBA00048064"/>
    </source>
</evidence>
<dbReference type="PANTHER" id="PTHR12989:SF10">
    <property type="entry name" value="DOL-P-GLC:GLC(2)MAN(9)GLCNAC(2)-PP-DOL ALPHA-1,2-GLUCOSYLTRANSFERASE-RELATED"/>
    <property type="match status" value="1"/>
</dbReference>
<feature type="transmembrane region" description="Helical" evidence="14">
    <location>
        <begin position="7"/>
        <end position="27"/>
    </location>
</feature>
<feature type="transmembrane region" description="Helical" evidence="14">
    <location>
        <begin position="371"/>
        <end position="391"/>
    </location>
</feature>
<keyword evidence="6 14" id="KW-0328">Glycosyltransferase</keyword>
<comment type="function">
    <text evidence="12">Dol-P-Glc:Glc(2)Man(9)GlcNAc(2)-PP-Dol alpha-1,2-glucosyltransferase that operates in the biosynthetic pathway of dolichol-linked oligosaccharides, the glycan precursors employed in protein asparagine (N)-glycosylation. The assembly of dolichol-linked oligosaccharides begins on the cytosolic side of the endoplasmic reticulum membrane and finishes in its lumen. The sequential addition of sugars to dolichol pyrophosphate produces dolichol-linked oligosaccharides containing fourteen sugars, including two GlcNAcs, nine mannoses and three glucoses. Once assembled, the oligosaccharide is transferred from the lipid to nascent proteins by oligosaccharyltransferases. In the lumen of the endoplasmic reticulum, adds the third and last glucose residue from dolichyl phosphate glucose (Dol-P-Glc) onto the lipid-linked oligosaccharide intermediate Glc(2)Man(9)GlcNAc(2)-PP-Dol to produce Glc(3)Man(9)GlcNAc(2)-PP-Dol.</text>
</comment>
<feature type="transmembrane region" description="Helical" evidence="14">
    <location>
        <begin position="226"/>
        <end position="246"/>
    </location>
</feature>
<protein>
    <recommendedName>
        <fullName evidence="5 14">Dol-P-Glc:Glc(2)Man(9)GlcNAc(2)-PP-Dol alpha-1,2-glucosyltransferase</fullName>
        <ecNumber evidence="4 14">2.4.1.256</ecNumber>
    </recommendedName>
</protein>